<accession>A0AAD7EU69</accession>
<reference evidence="6" key="1">
    <citation type="submission" date="2023-03" db="EMBL/GenBank/DDBJ databases">
        <title>Massive genome expansion in bonnet fungi (Mycena s.s.) driven by repeated elements and novel gene families across ecological guilds.</title>
        <authorList>
            <consortium name="Lawrence Berkeley National Laboratory"/>
            <person name="Harder C.B."/>
            <person name="Miyauchi S."/>
            <person name="Viragh M."/>
            <person name="Kuo A."/>
            <person name="Thoen E."/>
            <person name="Andreopoulos B."/>
            <person name="Lu D."/>
            <person name="Skrede I."/>
            <person name="Drula E."/>
            <person name="Henrissat B."/>
            <person name="Morin E."/>
            <person name="Kohler A."/>
            <person name="Barry K."/>
            <person name="LaButti K."/>
            <person name="Morin E."/>
            <person name="Salamov A."/>
            <person name="Lipzen A."/>
            <person name="Mereny Z."/>
            <person name="Hegedus B."/>
            <person name="Baldrian P."/>
            <person name="Stursova M."/>
            <person name="Weitz H."/>
            <person name="Taylor A."/>
            <person name="Grigoriev I.V."/>
            <person name="Nagy L.G."/>
            <person name="Martin F."/>
            <person name="Kauserud H."/>
        </authorList>
    </citation>
    <scope>NUCLEOTIDE SEQUENCE</scope>
    <source>
        <strain evidence="6">CBHHK002</strain>
    </source>
</reference>
<evidence type="ECO:0000256" key="3">
    <source>
        <dbReference type="ARBA" id="ARBA00022833"/>
    </source>
</evidence>
<dbReference type="SUPFAM" id="SSF144232">
    <property type="entry name" value="HIT/MYND zinc finger-like"/>
    <property type="match status" value="1"/>
</dbReference>
<feature type="domain" description="MYND-type" evidence="5">
    <location>
        <begin position="420"/>
        <end position="462"/>
    </location>
</feature>
<sequence length="631" mass="71655">MRLACKSGRSLHDLQRVEQLVGGASEAQKTLYLPVFYICLDPAQIPSPDDLESFPPDVATRIDCALLSLRVLFDLVVDENFAEKVGPTLWAHVWPWIWFLHQHMEHISISDKTLVFHEIIYLRFFLFATQMYGPNSTRTLVSSTPGFRTILAKTWSFLAGIKTTDMFQAVFWYLANLLESLDFVDPVHFTEMIDGAGGTLDDLAHLVMGYLGYLIERRNSWEYGSLGAYLRCLMSFINDGGVANAPDMSSSQLSLHEQFIETLRHCGFVPAFVTAMKFLLDPNKKLDSFPDTESYCARVLKFLGGFLNTPKGYQLLPGAIGAGLLTTMARITTRFTPKVYPSVRYLLKELLGAMVYYHVVMAVDEVLDEVEEDICNGDEFDEDLEIFDDWDIFLTLARNRTNLMRRLDDFPSTNLKACDNLDCGKIRDRLQCRRCSGCRAFYYCNRECQLADWTCGGHRNHCGTRMTLLLADSPLCSLGFRERQFMRALVQEAYKGELQFISEEQVIPMVSHYQVFTLFDFTCTPVEVTVLSVDESPLAKTLEDAGPEWAGLLARIRDSHGCMQVHVMQVCEGSKNRVWVIPLRSSSPYIHDALRDVANYFSEGTEFPTDEEVTVQVEPILDDIGDLVEIH</sequence>
<evidence type="ECO:0000313" key="6">
    <source>
        <dbReference type="EMBL" id="KAJ7352227.1"/>
    </source>
</evidence>
<name>A0AAD7EU69_9AGAR</name>
<evidence type="ECO:0000256" key="2">
    <source>
        <dbReference type="ARBA" id="ARBA00022771"/>
    </source>
</evidence>
<dbReference type="EMBL" id="JARIHO010000012">
    <property type="protein sequence ID" value="KAJ7352227.1"/>
    <property type="molecule type" value="Genomic_DNA"/>
</dbReference>
<evidence type="ECO:0000256" key="4">
    <source>
        <dbReference type="PROSITE-ProRule" id="PRU00134"/>
    </source>
</evidence>
<evidence type="ECO:0000259" key="5">
    <source>
        <dbReference type="PROSITE" id="PS50865"/>
    </source>
</evidence>
<organism evidence="6 7">
    <name type="scientific">Mycena albidolilacea</name>
    <dbReference type="NCBI Taxonomy" id="1033008"/>
    <lineage>
        <taxon>Eukaryota</taxon>
        <taxon>Fungi</taxon>
        <taxon>Dikarya</taxon>
        <taxon>Basidiomycota</taxon>
        <taxon>Agaricomycotina</taxon>
        <taxon>Agaricomycetes</taxon>
        <taxon>Agaricomycetidae</taxon>
        <taxon>Agaricales</taxon>
        <taxon>Marasmiineae</taxon>
        <taxon>Mycenaceae</taxon>
        <taxon>Mycena</taxon>
    </lineage>
</organism>
<protein>
    <recommendedName>
        <fullName evidence="5">MYND-type domain-containing protein</fullName>
    </recommendedName>
</protein>
<dbReference type="Pfam" id="PF01753">
    <property type="entry name" value="zf-MYND"/>
    <property type="match status" value="1"/>
</dbReference>
<dbReference type="GO" id="GO:0008270">
    <property type="term" value="F:zinc ion binding"/>
    <property type="evidence" value="ECO:0007669"/>
    <property type="project" value="UniProtKB-KW"/>
</dbReference>
<proteinExistence type="predicted"/>
<dbReference type="Gene3D" id="6.10.140.2220">
    <property type="match status" value="1"/>
</dbReference>
<evidence type="ECO:0000256" key="1">
    <source>
        <dbReference type="ARBA" id="ARBA00022723"/>
    </source>
</evidence>
<dbReference type="Proteomes" id="UP001218218">
    <property type="component" value="Unassembled WGS sequence"/>
</dbReference>
<evidence type="ECO:0000313" key="7">
    <source>
        <dbReference type="Proteomes" id="UP001218218"/>
    </source>
</evidence>
<gene>
    <name evidence="6" type="ORF">DFH08DRAFT_858267</name>
</gene>
<comment type="caution">
    <text evidence="6">The sequence shown here is derived from an EMBL/GenBank/DDBJ whole genome shotgun (WGS) entry which is preliminary data.</text>
</comment>
<dbReference type="PROSITE" id="PS50865">
    <property type="entry name" value="ZF_MYND_2"/>
    <property type="match status" value="1"/>
</dbReference>
<keyword evidence="7" id="KW-1185">Reference proteome</keyword>
<dbReference type="InterPro" id="IPR002893">
    <property type="entry name" value="Znf_MYND"/>
</dbReference>
<keyword evidence="2 4" id="KW-0863">Zinc-finger</keyword>
<keyword evidence="3" id="KW-0862">Zinc</keyword>
<dbReference type="AlphaFoldDB" id="A0AAD7EU69"/>
<keyword evidence="1" id="KW-0479">Metal-binding</keyword>